<dbReference type="EMBL" id="RBCJ01000005">
    <property type="protein sequence ID" value="RKN78061.1"/>
    <property type="molecule type" value="Genomic_DNA"/>
</dbReference>
<keyword evidence="2" id="KW-0732">Signal</keyword>
<reference evidence="4 5" key="1">
    <citation type="submission" date="2018-10" db="EMBL/GenBank/DDBJ databases">
        <title>Ulvibacterium marinum gen. nov., sp. nov., a novel marine bacterium of the family Flavobacteriaceae, isolated from a culture of the green alga Ulva prolifera.</title>
        <authorList>
            <person name="Zhang Z."/>
        </authorList>
    </citation>
    <scope>NUCLEOTIDE SEQUENCE [LARGE SCALE GENOMIC DNA]</scope>
    <source>
        <strain evidence="4 5">CCMM003</strain>
    </source>
</reference>
<feature type="domain" description="Protein-glutamine gamma-glutamyltransferase-like C-terminal" evidence="3">
    <location>
        <begin position="169"/>
        <end position="232"/>
    </location>
</feature>
<evidence type="ECO:0000313" key="5">
    <source>
        <dbReference type="Proteomes" id="UP000276603"/>
    </source>
</evidence>
<evidence type="ECO:0000256" key="2">
    <source>
        <dbReference type="SAM" id="SignalP"/>
    </source>
</evidence>
<evidence type="ECO:0000313" key="4">
    <source>
        <dbReference type="EMBL" id="RKN78061.1"/>
    </source>
</evidence>
<protein>
    <submittedName>
        <fullName evidence="4">DUF4129 domain-containing protein</fullName>
    </submittedName>
</protein>
<organism evidence="4 5">
    <name type="scientific">Ulvibacterium marinum</name>
    <dbReference type="NCBI Taxonomy" id="2419782"/>
    <lineage>
        <taxon>Bacteria</taxon>
        <taxon>Pseudomonadati</taxon>
        <taxon>Bacteroidota</taxon>
        <taxon>Flavobacteriia</taxon>
        <taxon>Flavobacteriales</taxon>
        <taxon>Flavobacteriaceae</taxon>
        <taxon>Ulvibacterium</taxon>
    </lineage>
</organism>
<evidence type="ECO:0000256" key="1">
    <source>
        <dbReference type="SAM" id="Phobius"/>
    </source>
</evidence>
<evidence type="ECO:0000259" key="3">
    <source>
        <dbReference type="Pfam" id="PF13559"/>
    </source>
</evidence>
<comment type="caution">
    <text evidence="4">The sequence shown here is derived from an EMBL/GenBank/DDBJ whole genome shotgun (WGS) entry which is preliminary data.</text>
</comment>
<dbReference type="OrthoDB" id="5491447at2"/>
<keyword evidence="5" id="KW-1185">Reference proteome</keyword>
<dbReference type="AlphaFoldDB" id="A0A3B0BZX9"/>
<feature type="transmembrane region" description="Helical" evidence="1">
    <location>
        <begin position="96"/>
        <end position="117"/>
    </location>
</feature>
<dbReference type="Proteomes" id="UP000276603">
    <property type="component" value="Unassembled WGS sequence"/>
</dbReference>
<proteinExistence type="predicted"/>
<dbReference type="RefSeq" id="WP_120713958.1">
    <property type="nucleotide sequence ID" value="NZ_RBCJ01000005.1"/>
</dbReference>
<feature type="signal peptide" evidence="2">
    <location>
        <begin position="1"/>
        <end position="20"/>
    </location>
</feature>
<keyword evidence="1" id="KW-0472">Membrane</keyword>
<accession>A0A3B0BZX9</accession>
<keyword evidence="1" id="KW-1133">Transmembrane helix</keyword>
<gene>
    <name evidence="4" type="ORF">D7Z94_22900</name>
</gene>
<name>A0A3B0BZX9_9FLAO</name>
<sequence length="246" mass="29315">MRKLLSFFCLLILGTISVSGQKDSTGLVFDTGSLEIKKITNEDLQTFKDNPDFNYEVIESNPSWWDNFLTWLWNLLLHFFQWLFGVEKAAGFLAEFFSWIPYILLGLLLFLLIKFFLNVNARSLLYSKKNQSSVTLSEEEHIIKNEDIQQLIQEAIQQKDYRLAIRYYYLHILKMLSDGEFIEWQLQKTNADYISEIEEPELKQPFGHITWLYDYIWYGEFDIDEVKYTRLETTFTSFKKRILKNG</sequence>
<dbReference type="Pfam" id="PF13559">
    <property type="entry name" value="DUF4129"/>
    <property type="match status" value="1"/>
</dbReference>
<dbReference type="InterPro" id="IPR025403">
    <property type="entry name" value="TgpA-like_C"/>
</dbReference>
<feature type="chain" id="PRO_5017362536" evidence="2">
    <location>
        <begin position="21"/>
        <end position="246"/>
    </location>
</feature>
<keyword evidence="1" id="KW-0812">Transmembrane</keyword>